<keyword evidence="5" id="KW-0547">Nucleotide-binding</keyword>
<keyword evidence="4" id="KW-0808">Transferase</keyword>
<dbReference type="EC" id="2.7.13.3" evidence="2"/>
<feature type="domain" description="Histidine kinase" evidence="9">
    <location>
        <begin position="237"/>
        <end position="450"/>
    </location>
</feature>
<evidence type="ECO:0000256" key="6">
    <source>
        <dbReference type="ARBA" id="ARBA00022777"/>
    </source>
</evidence>
<gene>
    <name evidence="10" type="ORF">MBAV_003434</name>
</gene>
<dbReference type="PRINTS" id="PR00344">
    <property type="entry name" value="BCTRLSENSOR"/>
</dbReference>
<dbReference type="EMBL" id="LACI01001496">
    <property type="protein sequence ID" value="KJU84373.1"/>
    <property type="molecule type" value="Genomic_DNA"/>
</dbReference>
<dbReference type="SMART" id="SM00387">
    <property type="entry name" value="HATPase_c"/>
    <property type="match status" value="1"/>
</dbReference>
<dbReference type="SUPFAM" id="SSF55785">
    <property type="entry name" value="PYP-like sensor domain (PAS domain)"/>
    <property type="match status" value="1"/>
</dbReference>
<dbReference type="InterPro" id="IPR004358">
    <property type="entry name" value="Sig_transdc_His_kin-like_C"/>
</dbReference>
<name>A0A0F3GUM0_9BACT</name>
<sequence length="450" mass="51748">MKEETDNNASDKNRNIDDIRARALQRLKLSQTEAIVDNLSDIDVRRLVHELQIHQIELEMQNETLRQSQSELEISRSRYSDLYDFAPVGYLTIDNRYVVTEANLTATRMLETSRSLMLGRHFSAYVADDYLKSYYGYLKDVFSSKEAMTCELMLVGKGGTDFYAKLEGIVLAFGNGLRCCRVVISDITGQKKMEEEIKTMNLNLQQRVDEEVAKNRKKDKKMYEQFHYIAMGELLFNIAHHWRQPLCAVGFLIQNIRDAYLHDELNSTELEYSVETAMSELRGLSKTIDDFKDFYIHDTKKVNINIAQEINKSLALMSGYIKDKGIVIDRYLDESITFYGCSNELVKVVLIVLANIRDAFSIKNVADGVIKISLYKDLITNKIIITVMDNGGGIEEDMINKVFDPYFTTKDKKRGTGMGLYMAKMIIEHDMYGTISIRNVDGWCEVRIEI</sequence>
<keyword evidence="11" id="KW-1185">Reference proteome</keyword>
<dbReference type="PROSITE" id="PS50109">
    <property type="entry name" value="HIS_KIN"/>
    <property type="match status" value="1"/>
</dbReference>
<dbReference type="InterPro" id="IPR005467">
    <property type="entry name" value="His_kinase_dom"/>
</dbReference>
<dbReference type="PANTHER" id="PTHR43065">
    <property type="entry name" value="SENSOR HISTIDINE KINASE"/>
    <property type="match status" value="1"/>
</dbReference>
<dbReference type="AlphaFoldDB" id="A0A0F3GUM0"/>
<dbReference type="InterPro" id="IPR036890">
    <property type="entry name" value="HATPase_C_sf"/>
</dbReference>
<dbReference type="InterPro" id="IPR003661">
    <property type="entry name" value="HisK_dim/P_dom"/>
</dbReference>
<keyword evidence="3" id="KW-0597">Phosphoprotein</keyword>
<organism evidence="10 11">
    <name type="scientific">Candidatus Magnetobacterium bavaricum</name>
    <dbReference type="NCBI Taxonomy" id="29290"/>
    <lineage>
        <taxon>Bacteria</taxon>
        <taxon>Pseudomonadati</taxon>
        <taxon>Nitrospirota</taxon>
        <taxon>Thermodesulfovibrionia</taxon>
        <taxon>Thermodesulfovibrionales</taxon>
        <taxon>Candidatus Magnetobacteriaceae</taxon>
        <taxon>Candidatus Magnetobacterium</taxon>
    </lineage>
</organism>
<keyword evidence="6 10" id="KW-0418">Kinase</keyword>
<dbReference type="SUPFAM" id="SSF55874">
    <property type="entry name" value="ATPase domain of HSP90 chaperone/DNA topoisomerase II/histidine kinase"/>
    <property type="match status" value="1"/>
</dbReference>
<evidence type="ECO:0000313" key="11">
    <source>
        <dbReference type="Proteomes" id="UP000033423"/>
    </source>
</evidence>
<evidence type="ECO:0000313" key="10">
    <source>
        <dbReference type="EMBL" id="KJU84373.1"/>
    </source>
</evidence>
<dbReference type="PANTHER" id="PTHR43065:SF10">
    <property type="entry name" value="PEROXIDE STRESS-ACTIVATED HISTIDINE KINASE MAK3"/>
    <property type="match status" value="1"/>
</dbReference>
<dbReference type="Pfam" id="PF02518">
    <property type="entry name" value="HATPase_c"/>
    <property type="match status" value="1"/>
</dbReference>
<evidence type="ECO:0000256" key="4">
    <source>
        <dbReference type="ARBA" id="ARBA00022679"/>
    </source>
</evidence>
<evidence type="ECO:0000256" key="2">
    <source>
        <dbReference type="ARBA" id="ARBA00012438"/>
    </source>
</evidence>
<dbReference type="Gene3D" id="1.10.287.130">
    <property type="match status" value="1"/>
</dbReference>
<evidence type="ECO:0000256" key="8">
    <source>
        <dbReference type="ARBA" id="ARBA00023012"/>
    </source>
</evidence>
<dbReference type="SUPFAM" id="SSF47384">
    <property type="entry name" value="Homodimeric domain of signal transducing histidine kinase"/>
    <property type="match status" value="1"/>
</dbReference>
<evidence type="ECO:0000259" key="9">
    <source>
        <dbReference type="PROSITE" id="PS50109"/>
    </source>
</evidence>
<accession>A0A0F3GUM0</accession>
<dbReference type="Proteomes" id="UP000033423">
    <property type="component" value="Unassembled WGS sequence"/>
</dbReference>
<dbReference type="CDD" id="cd00082">
    <property type="entry name" value="HisKA"/>
    <property type="match status" value="1"/>
</dbReference>
<dbReference type="InterPro" id="IPR036097">
    <property type="entry name" value="HisK_dim/P_sf"/>
</dbReference>
<reference evidence="10 11" key="1">
    <citation type="submission" date="2015-02" db="EMBL/GenBank/DDBJ databases">
        <title>Single-cell genomics of uncultivated deep-branching MTB reveals a conserved set of magnetosome genes.</title>
        <authorList>
            <person name="Kolinko S."/>
            <person name="Richter M."/>
            <person name="Glockner F.O."/>
            <person name="Brachmann A."/>
            <person name="Schuler D."/>
        </authorList>
    </citation>
    <scope>NUCLEOTIDE SEQUENCE [LARGE SCALE GENOMIC DNA]</scope>
    <source>
        <strain evidence="10">TM-1</strain>
    </source>
</reference>
<evidence type="ECO:0000256" key="7">
    <source>
        <dbReference type="ARBA" id="ARBA00022840"/>
    </source>
</evidence>
<evidence type="ECO:0000256" key="1">
    <source>
        <dbReference type="ARBA" id="ARBA00000085"/>
    </source>
</evidence>
<evidence type="ECO:0000256" key="5">
    <source>
        <dbReference type="ARBA" id="ARBA00022741"/>
    </source>
</evidence>
<dbReference type="Gene3D" id="3.30.450.20">
    <property type="entry name" value="PAS domain"/>
    <property type="match status" value="1"/>
</dbReference>
<dbReference type="InterPro" id="IPR003594">
    <property type="entry name" value="HATPase_dom"/>
</dbReference>
<keyword evidence="7" id="KW-0067">ATP-binding</keyword>
<comment type="caution">
    <text evidence="10">The sequence shown here is derived from an EMBL/GenBank/DDBJ whole genome shotgun (WGS) entry which is preliminary data.</text>
</comment>
<dbReference type="InterPro" id="IPR000014">
    <property type="entry name" value="PAS"/>
</dbReference>
<proteinExistence type="predicted"/>
<evidence type="ECO:0000256" key="3">
    <source>
        <dbReference type="ARBA" id="ARBA00022553"/>
    </source>
</evidence>
<dbReference type="NCBIfam" id="TIGR00229">
    <property type="entry name" value="sensory_box"/>
    <property type="match status" value="1"/>
</dbReference>
<dbReference type="CDD" id="cd00130">
    <property type="entry name" value="PAS"/>
    <property type="match status" value="1"/>
</dbReference>
<keyword evidence="8" id="KW-0902">Two-component regulatory system</keyword>
<dbReference type="Gene3D" id="3.30.565.10">
    <property type="entry name" value="Histidine kinase-like ATPase, C-terminal domain"/>
    <property type="match status" value="1"/>
</dbReference>
<comment type="catalytic activity">
    <reaction evidence="1">
        <text>ATP + protein L-histidine = ADP + protein N-phospho-L-histidine.</text>
        <dbReference type="EC" id="2.7.13.3"/>
    </reaction>
</comment>
<protein>
    <recommendedName>
        <fullName evidence="2">histidine kinase</fullName>
        <ecNumber evidence="2">2.7.13.3</ecNumber>
    </recommendedName>
</protein>
<dbReference type="GO" id="GO:0000155">
    <property type="term" value="F:phosphorelay sensor kinase activity"/>
    <property type="evidence" value="ECO:0007669"/>
    <property type="project" value="InterPro"/>
</dbReference>
<dbReference type="GO" id="GO:0005524">
    <property type="term" value="F:ATP binding"/>
    <property type="evidence" value="ECO:0007669"/>
    <property type="project" value="UniProtKB-KW"/>
</dbReference>
<dbReference type="InterPro" id="IPR035965">
    <property type="entry name" value="PAS-like_dom_sf"/>
</dbReference>